<evidence type="ECO:0000313" key="3">
    <source>
        <dbReference type="Proteomes" id="UP001549257"/>
    </source>
</evidence>
<reference evidence="2 3" key="1">
    <citation type="submission" date="2024-06" db="EMBL/GenBank/DDBJ databases">
        <title>Sorghum-associated microbial communities from plants grown in Nebraska, USA.</title>
        <authorList>
            <person name="Schachtman D."/>
        </authorList>
    </citation>
    <scope>NUCLEOTIDE SEQUENCE [LARGE SCALE GENOMIC DNA]</scope>
    <source>
        <strain evidence="2 3">2857</strain>
    </source>
</reference>
<evidence type="ECO:0000313" key="2">
    <source>
        <dbReference type="EMBL" id="MET4583358.1"/>
    </source>
</evidence>
<dbReference type="Proteomes" id="UP001549257">
    <property type="component" value="Unassembled WGS sequence"/>
</dbReference>
<feature type="transmembrane region" description="Helical" evidence="1">
    <location>
        <begin position="6"/>
        <end position="24"/>
    </location>
</feature>
<feature type="transmembrane region" description="Helical" evidence="1">
    <location>
        <begin position="83"/>
        <end position="105"/>
    </location>
</feature>
<comment type="caution">
    <text evidence="2">The sequence shown here is derived from an EMBL/GenBank/DDBJ whole genome shotgun (WGS) entry which is preliminary data.</text>
</comment>
<dbReference type="RefSeq" id="WP_354025513.1">
    <property type="nucleotide sequence ID" value="NZ_JBEPSJ010000003.1"/>
</dbReference>
<keyword evidence="1" id="KW-0812">Transmembrane</keyword>
<gene>
    <name evidence="2" type="ORF">ABIE21_002877</name>
</gene>
<keyword evidence="1" id="KW-1133">Transmembrane helix</keyword>
<organism evidence="2 3">
    <name type="scientific">Conyzicola nivalis</name>
    <dbReference type="NCBI Taxonomy" id="1477021"/>
    <lineage>
        <taxon>Bacteria</taxon>
        <taxon>Bacillati</taxon>
        <taxon>Actinomycetota</taxon>
        <taxon>Actinomycetes</taxon>
        <taxon>Micrococcales</taxon>
        <taxon>Microbacteriaceae</taxon>
        <taxon>Conyzicola</taxon>
    </lineage>
</organism>
<evidence type="ECO:0000256" key="1">
    <source>
        <dbReference type="SAM" id="Phobius"/>
    </source>
</evidence>
<keyword evidence="1" id="KW-0472">Membrane</keyword>
<name>A0ABV2QQL2_9MICO</name>
<protein>
    <submittedName>
        <fullName evidence="2">Membrane protein</fullName>
    </submittedName>
</protein>
<accession>A0ABV2QQL2</accession>
<dbReference type="EMBL" id="JBEPSJ010000003">
    <property type="protein sequence ID" value="MET4583358.1"/>
    <property type="molecule type" value="Genomic_DNA"/>
</dbReference>
<proteinExistence type="predicted"/>
<sequence length="132" mass="13943">MNPVFLIIGSVFAVLAAVLHVVIFRFESINWSKPAVWKRFGVTSQADADVVRPMAYNQGFYNLFLGAGAALGVVLLATGVTEAGYAITLFATGSMLAAASVLILSNRRLARAAITQGAFPLLAVLFLLLALA</sequence>
<keyword evidence="3" id="KW-1185">Reference proteome</keyword>
<dbReference type="Pfam" id="PF06993">
    <property type="entry name" value="DUF1304"/>
    <property type="match status" value="1"/>
</dbReference>
<dbReference type="InterPro" id="IPR009732">
    <property type="entry name" value="DUF1304"/>
</dbReference>
<feature type="transmembrane region" description="Helical" evidence="1">
    <location>
        <begin position="60"/>
        <end position="77"/>
    </location>
</feature>
<feature type="transmembrane region" description="Helical" evidence="1">
    <location>
        <begin position="112"/>
        <end position="131"/>
    </location>
</feature>